<dbReference type="InterPro" id="IPR050712">
    <property type="entry name" value="NAD(P)H-dep_reductase"/>
</dbReference>
<keyword evidence="3" id="KW-1185">Reference proteome</keyword>
<dbReference type="KEGG" id="psco:LY89DRAFT_548560"/>
<proteinExistence type="predicted"/>
<organism evidence="2 3">
    <name type="scientific">Mollisia scopiformis</name>
    <name type="common">Conifer needle endophyte fungus</name>
    <name type="synonym">Phialocephala scopiformis</name>
    <dbReference type="NCBI Taxonomy" id="149040"/>
    <lineage>
        <taxon>Eukaryota</taxon>
        <taxon>Fungi</taxon>
        <taxon>Dikarya</taxon>
        <taxon>Ascomycota</taxon>
        <taxon>Pezizomycotina</taxon>
        <taxon>Leotiomycetes</taxon>
        <taxon>Helotiales</taxon>
        <taxon>Mollisiaceae</taxon>
        <taxon>Mollisia</taxon>
    </lineage>
</organism>
<dbReference type="STRING" id="149040.A0A194XQW6"/>
<sequence length="191" mass="20816">KKIAIITGSTRAVRIGPSITKFVHSVLEAHLSTSKTTNIELSIVDIATFNLPVFDEAVVPASVPFAARNISWSTEISKYSAYILITACYNQGPPGGIKNAIDYLYNEIKGKPFLIISYGMEGGEKASESLAVSLKSMHTVVMETRPMLSLVRNESIEFGLPLDLRLAAGGTLGEESLRRWEGEKKEEVLKG</sequence>
<dbReference type="InParanoid" id="A0A194XQW6"/>
<gene>
    <name evidence="2" type="ORF">LY89DRAFT_548560</name>
</gene>
<dbReference type="GO" id="GO:0005829">
    <property type="term" value="C:cytosol"/>
    <property type="evidence" value="ECO:0007669"/>
    <property type="project" value="TreeGrafter"/>
</dbReference>
<feature type="non-terminal residue" evidence="2">
    <location>
        <position position="191"/>
    </location>
</feature>
<dbReference type="GO" id="GO:0016491">
    <property type="term" value="F:oxidoreductase activity"/>
    <property type="evidence" value="ECO:0007669"/>
    <property type="project" value="InterPro"/>
</dbReference>
<dbReference type="Proteomes" id="UP000070700">
    <property type="component" value="Unassembled WGS sequence"/>
</dbReference>
<dbReference type="GeneID" id="28817999"/>
<dbReference type="Pfam" id="PF03358">
    <property type="entry name" value="FMN_red"/>
    <property type="match status" value="1"/>
</dbReference>
<dbReference type="AlphaFoldDB" id="A0A194XQW6"/>
<feature type="non-terminal residue" evidence="2">
    <location>
        <position position="1"/>
    </location>
</feature>
<evidence type="ECO:0000313" key="3">
    <source>
        <dbReference type="Proteomes" id="UP000070700"/>
    </source>
</evidence>
<accession>A0A194XQW6</accession>
<dbReference type="OrthoDB" id="68575at2759"/>
<dbReference type="RefSeq" id="XP_018076477.1">
    <property type="nucleotide sequence ID" value="XM_018208273.2"/>
</dbReference>
<reference evidence="2 3" key="1">
    <citation type="submission" date="2015-10" db="EMBL/GenBank/DDBJ databases">
        <title>Full genome of DAOMC 229536 Phialocephala scopiformis, a fungal endophyte of spruce producing the potent anti-insectan compound rugulosin.</title>
        <authorList>
            <consortium name="DOE Joint Genome Institute"/>
            <person name="Walker A.K."/>
            <person name="Frasz S.L."/>
            <person name="Seifert K.A."/>
            <person name="Miller J.D."/>
            <person name="Mondo S.J."/>
            <person name="Labutti K."/>
            <person name="Lipzen A."/>
            <person name="Dockter R."/>
            <person name="Kennedy M."/>
            <person name="Grigoriev I.V."/>
            <person name="Spatafora J.W."/>
        </authorList>
    </citation>
    <scope>NUCLEOTIDE SEQUENCE [LARGE SCALE GENOMIC DNA]</scope>
    <source>
        <strain evidence="2 3">CBS 120377</strain>
    </source>
</reference>
<evidence type="ECO:0000313" key="2">
    <source>
        <dbReference type="EMBL" id="KUJ22122.1"/>
    </source>
</evidence>
<dbReference type="Gene3D" id="3.40.50.360">
    <property type="match status" value="1"/>
</dbReference>
<dbReference type="InterPro" id="IPR005025">
    <property type="entry name" value="FMN_Rdtase-like_dom"/>
</dbReference>
<dbReference type="EMBL" id="KQ947407">
    <property type="protein sequence ID" value="KUJ22122.1"/>
    <property type="molecule type" value="Genomic_DNA"/>
</dbReference>
<feature type="domain" description="NADPH-dependent FMN reductase-like" evidence="1">
    <location>
        <begin position="2"/>
        <end position="144"/>
    </location>
</feature>
<dbReference type="PANTHER" id="PTHR30543:SF21">
    <property type="entry name" value="NAD(P)H-DEPENDENT FMN REDUCTASE LOT6"/>
    <property type="match status" value="1"/>
</dbReference>
<name>A0A194XQW6_MOLSC</name>
<dbReference type="PANTHER" id="PTHR30543">
    <property type="entry name" value="CHROMATE REDUCTASE"/>
    <property type="match status" value="1"/>
</dbReference>
<protein>
    <submittedName>
        <fullName evidence="2">Flavo protein</fullName>
    </submittedName>
</protein>
<dbReference type="InterPro" id="IPR029039">
    <property type="entry name" value="Flavoprotein-like_sf"/>
</dbReference>
<dbReference type="SUPFAM" id="SSF52218">
    <property type="entry name" value="Flavoproteins"/>
    <property type="match status" value="1"/>
</dbReference>
<evidence type="ECO:0000259" key="1">
    <source>
        <dbReference type="Pfam" id="PF03358"/>
    </source>
</evidence>
<dbReference type="GO" id="GO:0010181">
    <property type="term" value="F:FMN binding"/>
    <property type="evidence" value="ECO:0007669"/>
    <property type="project" value="TreeGrafter"/>
</dbReference>